<dbReference type="Pfam" id="PF26080">
    <property type="entry name" value="CUB_animal"/>
    <property type="match status" value="1"/>
</dbReference>
<evidence type="ECO:0000313" key="6">
    <source>
        <dbReference type="Proteomes" id="UP000747542"/>
    </source>
</evidence>
<feature type="domain" description="CUB" evidence="4">
    <location>
        <begin position="109"/>
        <end position="225"/>
    </location>
</feature>
<evidence type="ECO:0000259" key="4">
    <source>
        <dbReference type="PROSITE" id="PS01180"/>
    </source>
</evidence>
<feature type="signal peptide" evidence="3">
    <location>
        <begin position="1"/>
        <end position="26"/>
    </location>
</feature>
<dbReference type="AlphaFoldDB" id="A0A8J5MLN4"/>
<sequence>MMKVGGTWKRLVWVVVIGVVVGVALATPTTEEEQHESLEETQELESEHDRDGKLFVLLAQIAASECTTNDPIRTQGTCMPSKQCSNQGGKSQGTCAKGLGTCCLATRTCNAASSYNNTYFINPDSTDVELGACTLTINRVNSNICQMRFDFISLDLSQPDINGACNHDFFTVTGGVSKVPMICGRNNGQHIYYDVDPNGGTVKLTIDRFDISSLSRSWDIKVTQIACDSRFRAPEGCLQYYTATTGTVNSFNFLNTNTNTDVNGTRQLANEDYGVCIKRADNYCGIIWEASKVGGNFGFTVSGPADAIQLSLIGTINTSTRDGNCTTDYVVIPGGLYTLDDATNTVQAADRYCGLGFPPSVTTTAQPFVLYVKSNGNELMEAINRGFSLNYRQIKTCM</sequence>
<organism evidence="5 6">
    <name type="scientific">Homarus americanus</name>
    <name type="common">American lobster</name>
    <dbReference type="NCBI Taxonomy" id="6706"/>
    <lineage>
        <taxon>Eukaryota</taxon>
        <taxon>Metazoa</taxon>
        <taxon>Ecdysozoa</taxon>
        <taxon>Arthropoda</taxon>
        <taxon>Crustacea</taxon>
        <taxon>Multicrustacea</taxon>
        <taxon>Malacostraca</taxon>
        <taxon>Eumalacostraca</taxon>
        <taxon>Eucarida</taxon>
        <taxon>Decapoda</taxon>
        <taxon>Pleocyemata</taxon>
        <taxon>Astacidea</taxon>
        <taxon>Nephropoidea</taxon>
        <taxon>Nephropidae</taxon>
        <taxon>Homarus</taxon>
    </lineage>
</organism>
<evidence type="ECO:0000256" key="2">
    <source>
        <dbReference type="PROSITE-ProRule" id="PRU00059"/>
    </source>
</evidence>
<comment type="caution">
    <text evidence="2">Lacks conserved residue(s) required for the propagation of feature annotation.</text>
</comment>
<accession>A0A8J5MLN4</accession>
<dbReference type="PANTHER" id="PTHR33236">
    <property type="entry name" value="INTRAFLAGELLAR TRANSPORT PROTEIN 122 FAMILY PROTEIN-RELATED"/>
    <property type="match status" value="1"/>
</dbReference>
<feature type="chain" id="PRO_5035168609" description="CUB domain-containing protein" evidence="3">
    <location>
        <begin position="27"/>
        <end position="398"/>
    </location>
</feature>
<dbReference type="EMBL" id="JAHLQT010040533">
    <property type="protein sequence ID" value="KAG7155782.1"/>
    <property type="molecule type" value="Genomic_DNA"/>
</dbReference>
<gene>
    <name evidence="5" type="ORF">Hamer_G022110</name>
</gene>
<dbReference type="PROSITE" id="PS01180">
    <property type="entry name" value="CUB"/>
    <property type="match status" value="2"/>
</dbReference>
<protein>
    <recommendedName>
        <fullName evidence="4">CUB domain-containing protein</fullName>
    </recommendedName>
</protein>
<evidence type="ECO:0000313" key="5">
    <source>
        <dbReference type="EMBL" id="KAG7155782.1"/>
    </source>
</evidence>
<name>A0A8J5MLN4_HOMAM</name>
<dbReference type="InterPro" id="IPR000859">
    <property type="entry name" value="CUB_dom"/>
</dbReference>
<comment type="caution">
    <text evidence="5">The sequence shown here is derived from an EMBL/GenBank/DDBJ whole genome shotgun (WGS) entry which is preliminary data.</text>
</comment>
<reference evidence="5" key="1">
    <citation type="journal article" date="2021" name="Sci. Adv.">
        <title>The American lobster genome reveals insights on longevity, neural, and immune adaptations.</title>
        <authorList>
            <person name="Polinski J.M."/>
            <person name="Zimin A.V."/>
            <person name="Clark K.F."/>
            <person name="Kohn A.B."/>
            <person name="Sadowski N."/>
            <person name="Timp W."/>
            <person name="Ptitsyn A."/>
            <person name="Khanna P."/>
            <person name="Romanova D.Y."/>
            <person name="Williams P."/>
            <person name="Greenwood S.J."/>
            <person name="Moroz L.L."/>
            <person name="Walt D.R."/>
            <person name="Bodnar A.G."/>
        </authorList>
    </citation>
    <scope>NUCLEOTIDE SEQUENCE</scope>
    <source>
        <strain evidence="5">GMGI-L3</strain>
    </source>
</reference>
<dbReference type="SUPFAM" id="SSF49854">
    <property type="entry name" value="Spermadhesin, CUB domain"/>
    <property type="match status" value="1"/>
</dbReference>
<evidence type="ECO:0000256" key="1">
    <source>
        <dbReference type="ARBA" id="ARBA00023157"/>
    </source>
</evidence>
<keyword evidence="1" id="KW-1015">Disulfide bond</keyword>
<proteinExistence type="predicted"/>
<dbReference type="InterPro" id="IPR058698">
    <property type="entry name" value="CUB_metazoa"/>
</dbReference>
<feature type="domain" description="CUB" evidence="4">
    <location>
        <begin position="237"/>
        <end position="394"/>
    </location>
</feature>
<dbReference type="InterPro" id="IPR035914">
    <property type="entry name" value="Sperma_CUB_dom_sf"/>
</dbReference>
<dbReference type="Proteomes" id="UP000747542">
    <property type="component" value="Unassembled WGS sequence"/>
</dbReference>
<keyword evidence="3" id="KW-0732">Signal</keyword>
<evidence type="ECO:0000256" key="3">
    <source>
        <dbReference type="SAM" id="SignalP"/>
    </source>
</evidence>
<keyword evidence="6" id="KW-1185">Reference proteome</keyword>
<dbReference type="Gene3D" id="2.60.120.290">
    <property type="entry name" value="Spermadhesin, CUB domain"/>
    <property type="match status" value="1"/>
</dbReference>
<dbReference type="PANTHER" id="PTHR33236:SF5">
    <property type="entry name" value="CUB DOMAIN-CONTAINING PROTEIN"/>
    <property type="match status" value="1"/>
</dbReference>